<gene>
    <name evidence="1" type="ORF">NHP190003_06190</name>
</gene>
<dbReference type="RefSeq" id="WP_221280542.1">
    <property type="nucleotide sequence ID" value="NZ_AP024814.1"/>
</dbReference>
<reference evidence="1 2" key="1">
    <citation type="submission" date="2021-07" db="EMBL/GenBank/DDBJ databases">
        <title>Novel Helicobacter sp. Isolated from a dog.</title>
        <authorList>
            <person name="Rimbara E."/>
            <person name="Suzuki M."/>
        </authorList>
    </citation>
    <scope>NUCLEOTIDE SEQUENCE [LARGE SCALE GENOMIC DNA]</scope>
    <source>
        <strain evidence="2">NHP19-003</strain>
    </source>
</reference>
<dbReference type="Proteomes" id="UP000826775">
    <property type="component" value="Chromosome"/>
</dbReference>
<name>A0ABM7S9W0_9HELI</name>
<accession>A0ABM7S9W0</accession>
<sequence>MPQNIPATLHFCAGQSHIYITKPTHLAYLQDNLADLNEGVQIYPILA</sequence>
<organism evidence="1 2">
    <name type="scientific">Helicobacter gastrocanis</name>
    <dbReference type="NCBI Taxonomy" id="2849641"/>
    <lineage>
        <taxon>Bacteria</taxon>
        <taxon>Pseudomonadati</taxon>
        <taxon>Campylobacterota</taxon>
        <taxon>Epsilonproteobacteria</taxon>
        <taxon>Campylobacterales</taxon>
        <taxon>Helicobacteraceae</taxon>
        <taxon>Helicobacter</taxon>
    </lineage>
</organism>
<proteinExistence type="predicted"/>
<protein>
    <submittedName>
        <fullName evidence="1">Uncharacterized protein</fullName>
    </submittedName>
</protein>
<evidence type="ECO:0000313" key="2">
    <source>
        <dbReference type="Proteomes" id="UP000826775"/>
    </source>
</evidence>
<evidence type="ECO:0000313" key="1">
    <source>
        <dbReference type="EMBL" id="BCZ17337.1"/>
    </source>
</evidence>
<dbReference type="EMBL" id="AP024814">
    <property type="protein sequence ID" value="BCZ17337.1"/>
    <property type="molecule type" value="Genomic_DNA"/>
</dbReference>
<keyword evidence="2" id="KW-1185">Reference proteome</keyword>